<dbReference type="GO" id="GO:0000160">
    <property type="term" value="P:phosphorelay signal transduction system"/>
    <property type="evidence" value="ECO:0007669"/>
    <property type="project" value="InterPro"/>
</dbReference>
<reference evidence="5" key="2">
    <citation type="submission" date="2010-04" db="EMBL/GenBank/DDBJ databases">
        <title>Genome sequence of Salinibacter ruber M8.</title>
        <authorList>
            <consortium name="Genoscope"/>
        </authorList>
    </citation>
    <scope>NUCLEOTIDE SEQUENCE [LARGE SCALE GENOMIC DNA]</scope>
    <source>
        <strain evidence="5">M8</strain>
        <plasmid evidence="5">pSR84</plasmid>
    </source>
</reference>
<gene>
    <name evidence="4" type="ORF">SRM_p84044</name>
</gene>
<dbReference type="Pfam" id="PF00072">
    <property type="entry name" value="Response_reg"/>
    <property type="match status" value="1"/>
</dbReference>
<feature type="modified residue" description="4-aspartylphosphate" evidence="2">
    <location>
        <position position="65"/>
    </location>
</feature>
<dbReference type="Gene3D" id="3.40.50.2300">
    <property type="match status" value="1"/>
</dbReference>
<dbReference type="KEGG" id="srm:SRM_p84044"/>
<dbReference type="InterPro" id="IPR011006">
    <property type="entry name" value="CheY-like_superfamily"/>
</dbReference>
<dbReference type="InterPro" id="IPR001789">
    <property type="entry name" value="Sig_transdc_resp-reg_receiver"/>
</dbReference>
<reference evidence="4 5" key="1">
    <citation type="journal article" date="2010" name="ISME J.">
        <title>Fine-scale evolution: genomic, phenotypic and ecological differentiation in two coexisting Salinibacter ruber strains.</title>
        <authorList>
            <person name="Pena A."/>
            <person name="Teeling H."/>
            <person name="Huerta-Cepas J."/>
            <person name="Santos F."/>
            <person name="Yarza P."/>
            <person name="Brito-Echeverria J."/>
            <person name="Lucio M."/>
            <person name="Schmitt-Kopplin P."/>
            <person name="Meseguer I."/>
            <person name="Schenowitz C."/>
            <person name="Dossat C."/>
            <person name="Barbe V."/>
            <person name="Dopazo J."/>
            <person name="Rossello-Mora R."/>
            <person name="Schuler M."/>
            <person name="Glockner F.O."/>
            <person name="Amann R."/>
            <person name="Gabaldon T."/>
            <person name="Anton J."/>
        </authorList>
    </citation>
    <scope>NUCLEOTIDE SEQUENCE [LARGE SCALE GENOMIC DNA]</scope>
    <source>
        <strain evidence="4 5">M8</strain>
        <plasmid evidence="5">pSR84</plasmid>
    </source>
</reference>
<protein>
    <submittedName>
        <fullName evidence="4">Response regulator receiver, secreted</fullName>
    </submittedName>
</protein>
<dbReference type="AlphaFoldDB" id="D6CW21"/>
<geneLocation type="plasmid" evidence="4 5">
    <name>pSR84</name>
</geneLocation>
<name>D6CW21_SALRM</name>
<dbReference type="EMBL" id="FP565813">
    <property type="protein sequence ID" value="CBH22850.1"/>
    <property type="molecule type" value="Genomic_DNA"/>
</dbReference>
<dbReference type="Proteomes" id="UP000000933">
    <property type="component" value="Plasmid pSR84"/>
</dbReference>
<dbReference type="PANTHER" id="PTHR44591:SF3">
    <property type="entry name" value="RESPONSE REGULATORY DOMAIN-CONTAINING PROTEIN"/>
    <property type="match status" value="1"/>
</dbReference>
<organism evidence="4 5">
    <name type="scientific">Salinibacter ruber (strain M8)</name>
    <dbReference type="NCBI Taxonomy" id="761659"/>
    <lineage>
        <taxon>Bacteria</taxon>
        <taxon>Pseudomonadati</taxon>
        <taxon>Rhodothermota</taxon>
        <taxon>Rhodothermia</taxon>
        <taxon>Rhodothermales</taxon>
        <taxon>Salinibacteraceae</taxon>
        <taxon>Salinibacter</taxon>
    </lineage>
</organism>
<dbReference type="SUPFAM" id="SSF52172">
    <property type="entry name" value="CheY-like"/>
    <property type="match status" value="1"/>
</dbReference>
<dbReference type="PROSITE" id="PS50110">
    <property type="entry name" value="RESPONSE_REGULATORY"/>
    <property type="match status" value="1"/>
</dbReference>
<accession>D6CW21</accession>
<proteinExistence type="predicted"/>
<evidence type="ECO:0000313" key="5">
    <source>
        <dbReference type="Proteomes" id="UP000000933"/>
    </source>
</evidence>
<keyword evidence="1 2" id="KW-0597">Phosphoprotein</keyword>
<dbReference type="InterPro" id="IPR050595">
    <property type="entry name" value="Bact_response_regulator"/>
</dbReference>
<evidence type="ECO:0000259" key="3">
    <source>
        <dbReference type="PROSITE" id="PS50110"/>
    </source>
</evidence>
<keyword evidence="4" id="KW-0614">Plasmid</keyword>
<evidence type="ECO:0000313" key="4">
    <source>
        <dbReference type="EMBL" id="CBH22850.1"/>
    </source>
</evidence>
<evidence type="ECO:0000256" key="2">
    <source>
        <dbReference type="PROSITE-ProRule" id="PRU00169"/>
    </source>
</evidence>
<feature type="domain" description="Response regulatory" evidence="3">
    <location>
        <begin position="17"/>
        <end position="132"/>
    </location>
</feature>
<sequence>MFMLSASSSSTSASSASLLLVDDDPVMQSFVSRLLAPDYDVAVVGEAEAALERLRRHRPDAILLDLNLPETDGHALLEQLQSSDGLDEIPVMVLSGRDGSDERVTSLRLGAQDHLNKPFNPEELQERLSLLL</sequence>
<dbReference type="SMART" id="SM00448">
    <property type="entry name" value="REC"/>
    <property type="match status" value="1"/>
</dbReference>
<evidence type="ECO:0000256" key="1">
    <source>
        <dbReference type="ARBA" id="ARBA00022553"/>
    </source>
</evidence>
<dbReference type="PANTHER" id="PTHR44591">
    <property type="entry name" value="STRESS RESPONSE REGULATOR PROTEIN 1"/>
    <property type="match status" value="1"/>
</dbReference>
<dbReference type="HOGENOM" id="CLU_000445_69_17_10"/>